<evidence type="ECO:0000313" key="2">
    <source>
        <dbReference type="EMBL" id="CAB4925788.1"/>
    </source>
</evidence>
<dbReference type="EMBL" id="CAFBMQ010000293">
    <property type="protein sequence ID" value="CAB4925788.1"/>
    <property type="molecule type" value="Genomic_DNA"/>
</dbReference>
<feature type="compositionally biased region" description="Polar residues" evidence="1">
    <location>
        <begin position="19"/>
        <end position="39"/>
    </location>
</feature>
<proteinExistence type="predicted"/>
<accession>A0A6J7I4G1</accession>
<protein>
    <submittedName>
        <fullName evidence="2">Unannotated protein</fullName>
    </submittedName>
</protein>
<name>A0A6J7I4G1_9ZZZZ</name>
<gene>
    <name evidence="2" type="ORF">UFOPK3609_01657</name>
</gene>
<evidence type="ECO:0000256" key="1">
    <source>
        <dbReference type="SAM" id="MobiDB-lite"/>
    </source>
</evidence>
<feature type="region of interest" description="Disordered" evidence="1">
    <location>
        <begin position="1"/>
        <end position="39"/>
    </location>
</feature>
<organism evidence="2">
    <name type="scientific">freshwater metagenome</name>
    <dbReference type="NCBI Taxonomy" id="449393"/>
    <lineage>
        <taxon>unclassified sequences</taxon>
        <taxon>metagenomes</taxon>
        <taxon>ecological metagenomes</taxon>
    </lineage>
</organism>
<sequence>MTRQTDDRHRWTDPRTRATDSLATGESAPTSSVTLTGPDQVTVVSGGVTVAQADVVPGPQVVLRFWVASHSLTADTRAELLRTAFSHAALVPRQRVLATVPHEESDLVAALHDHLTVTSTHVAGATCLVEGHVT</sequence>
<feature type="compositionally biased region" description="Basic and acidic residues" evidence="1">
    <location>
        <begin position="1"/>
        <end position="18"/>
    </location>
</feature>
<reference evidence="2" key="1">
    <citation type="submission" date="2020-05" db="EMBL/GenBank/DDBJ databases">
        <authorList>
            <person name="Chiriac C."/>
            <person name="Salcher M."/>
            <person name="Ghai R."/>
            <person name="Kavagutti S V."/>
        </authorList>
    </citation>
    <scope>NUCLEOTIDE SEQUENCE</scope>
</reference>
<dbReference type="AlphaFoldDB" id="A0A6J7I4G1"/>